<name>A0A7W8B2H9_STRST</name>
<dbReference type="AlphaFoldDB" id="A0A7W8B2H9"/>
<comment type="caution">
    <text evidence="1">The sequence shown here is derived from an EMBL/GenBank/DDBJ whole genome shotgun (WGS) entry which is preliminary data.</text>
</comment>
<keyword evidence="2" id="KW-1185">Reference proteome</keyword>
<organism evidence="1 2">
    <name type="scientific">Streptomyces spectabilis</name>
    <dbReference type="NCBI Taxonomy" id="68270"/>
    <lineage>
        <taxon>Bacteria</taxon>
        <taxon>Bacillati</taxon>
        <taxon>Actinomycetota</taxon>
        <taxon>Actinomycetes</taxon>
        <taxon>Kitasatosporales</taxon>
        <taxon>Streptomycetaceae</taxon>
        <taxon>Streptomyces</taxon>
    </lineage>
</organism>
<dbReference type="OrthoDB" id="4233975at2"/>
<gene>
    <name evidence="1" type="ORF">FHS40_008222</name>
</gene>
<dbReference type="EMBL" id="JACHJD010000023">
    <property type="protein sequence ID" value="MBB5109096.1"/>
    <property type="molecule type" value="Genomic_DNA"/>
</dbReference>
<accession>A0A7W8B2H9</accession>
<sequence length="73" mass="8731">MPRPQPMSCWTCGTTEPHRPLTEPQKAWLSAEIDEDFVDHYWMCARPGCRNVRTFMTERRFRKKPLRIPPDVE</sequence>
<proteinExistence type="predicted"/>
<evidence type="ECO:0000313" key="1">
    <source>
        <dbReference type="EMBL" id="MBB5109096.1"/>
    </source>
</evidence>
<dbReference type="Proteomes" id="UP000549009">
    <property type="component" value="Unassembled WGS sequence"/>
</dbReference>
<evidence type="ECO:0000313" key="2">
    <source>
        <dbReference type="Proteomes" id="UP000549009"/>
    </source>
</evidence>
<protein>
    <submittedName>
        <fullName evidence="1">Uncharacterized protein</fullName>
    </submittedName>
</protein>
<reference evidence="1 2" key="1">
    <citation type="submission" date="2020-08" db="EMBL/GenBank/DDBJ databases">
        <title>Genomic Encyclopedia of Type Strains, Phase III (KMG-III): the genomes of soil and plant-associated and newly described type strains.</title>
        <authorList>
            <person name="Whitman W."/>
        </authorList>
    </citation>
    <scope>NUCLEOTIDE SEQUENCE [LARGE SCALE GENOMIC DNA]</scope>
    <source>
        <strain evidence="1 2">CECT 3146</strain>
    </source>
</reference>
<dbReference type="RefSeq" id="WP_150511146.1">
    <property type="nucleotide sequence ID" value="NZ_BMSQ01000019.1"/>
</dbReference>